<dbReference type="EMBL" id="CP002545">
    <property type="protein sequence ID" value="ADY52496.1"/>
    <property type="molecule type" value="Genomic_DNA"/>
</dbReference>
<dbReference type="InterPro" id="IPR010096">
    <property type="entry name" value="NADH-Q_OxRdtase_suN/2"/>
</dbReference>
<feature type="transmembrane region" description="Helical" evidence="5">
    <location>
        <begin position="419"/>
        <end position="442"/>
    </location>
</feature>
<feature type="domain" description="NADH:quinone oxidoreductase/Mrp antiporter transmembrane" evidence="7">
    <location>
        <begin position="139"/>
        <end position="437"/>
    </location>
</feature>
<dbReference type="GO" id="GO:0048038">
    <property type="term" value="F:quinone binding"/>
    <property type="evidence" value="ECO:0007669"/>
    <property type="project" value="UniProtKB-KW"/>
</dbReference>
<dbReference type="AlphaFoldDB" id="F0S9E6"/>
<comment type="similarity">
    <text evidence="5">Belongs to the complex I subunit 2 family.</text>
</comment>
<organism evidence="8 9">
    <name type="scientific">Pseudopedobacter saltans (strain ATCC 51119 / DSM 12145 / JCM 21818 / CCUG 39354 / LMG 10337 / NBRC 100064 / NCIMB 13643)</name>
    <name type="common">Pedobacter saltans</name>
    <dbReference type="NCBI Taxonomy" id="762903"/>
    <lineage>
        <taxon>Bacteria</taxon>
        <taxon>Pseudomonadati</taxon>
        <taxon>Bacteroidota</taxon>
        <taxon>Sphingobacteriia</taxon>
        <taxon>Sphingobacteriales</taxon>
        <taxon>Sphingobacteriaceae</taxon>
        <taxon>Pseudopedobacter</taxon>
    </lineage>
</organism>
<dbReference type="KEGG" id="psn:Pedsa_1943"/>
<evidence type="ECO:0000256" key="6">
    <source>
        <dbReference type="RuleBase" id="RU000320"/>
    </source>
</evidence>
<keyword evidence="2 5" id="KW-0812">Transmembrane</keyword>
<dbReference type="NCBIfam" id="TIGR01770">
    <property type="entry name" value="NDH_I_N"/>
    <property type="match status" value="1"/>
</dbReference>
<feature type="transmembrane region" description="Helical" evidence="5">
    <location>
        <begin position="118"/>
        <end position="137"/>
    </location>
</feature>
<keyword evidence="5" id="KW-0997">Cell inner membrane</keyword>
<keyword evidence="5" id="KW-1278">Translocase</keyword>
<feature type="transmembrane region" description="Helical" evidence="5">
    <location>
        <begin position="255"/>
        <end position="272"/>
    </location>
</feature>
<dbReference type="HOGENOM" id="CLU_007100_1_3_10"/>
<name>F0S9E6_PSESL</name>
<dbReference type="PANTHER" id="PTHR22773">
    <property type="entry name" value="NADH DEHYDROGENASE"/>
    <property type="match status" value="1"/>
</dbReference>
<keyword evidence="5" id="KW-0813">Transport</keyword>
<feature type="transmembrane region" description="Helical" evidence="5">
    <location>
        <begin position="176"/>
        <end position="198"/>
    </location>
</feature>
<keyword evidence="3 5" id="KW-1133">Transmembrane helix</keyword>
<comment type="subcellular location">
    <subcellularLocation>
        <location evidence="5">Cell inner membrane</location>
        <topology evidence="5">Multi-pass membrane protein</topology>
    </subcellularLocation>
    <subcellularLocation>
        <location evidence="1">Endomembrane system</location>
        <topology evidence="1">Multi-pass membrane protein</topology>
    </subcellularLocation>
    <subcellularLocation>
        <location evidence="6">Membrane</location>
        <topology evidence="6">Multi-pass membrane protein</topology>
    </subcellularLocation>
</comment>
<dbReference type="HAMAP" id="MF_00445">
    <property type="entry name" value="NDH1_NuoN_1"/>
    <property type="match status" value="1"/>
</dbReference>
<sequence length="489" mass="54166">MIENFNISGSIQNIVDSIPFLAPEFILVAGFLVVIVLDLFVKRSEKLVFFISLLTFILGICFSIAQFARVGSDGIALFADMLVLTKKGILFKILILIGAVFSAVFFNNDKRILGHAKGVNDFFSVFIATILAMLILVTSANLLIVFIAIEMLSLGSYIMVSYTAEKSQQMEAGMKYMLFGVTSSAIMLYGISFIYGFSGSLNLLDGSVFNGLNEVPPIAKNLIIIFFVVGIGFKLSAAPFHFWTPDVYQAAPTSVTSFLSTVPKVAVFGWLYSINNQFHLVGEIYLQVIFALAILSLLAGNVLAVFQNDLKRLLAYSAIGHTGFMLMIFVLPETDVFHSLFFYLLVYIVTNIGAFLVLYHYEEKYDALSLQSIKGLGKATVLASTVLIIFLVSLIGLPPTGGFIAKFILFSELINQPQIAPYGTWLLIVAVITTVISLFYYFKIPLNLFLREGEEQSINWYNRKLVFLPVAFAILIILLGIFPSVVKFF</sequence>
<dbReference type="GO" id="GO:0008137">
    <property type="term" value="F:NADH dehydrogenase (ubiquinone) activity"/>
    <property type="evidence" value="ECO:0007669"/>
    <property type="project" value="InterPro"/>
</dbReference>
<evidence type="ECO:0000256" key="5">
    <source>
        <dbReference type="HAMAP-Rule" id="MF_00445"/>
    </source>
</evidence>
<keyword evidence="5" id="KW-1003">Cell membrane</keyword>
<feature type="transmembrane region" description="Helical" evidence="5">
    <location>
        <begin position="88"/>
        <end position="106"/>
    </location>
</feature>
<dbReference type="STRING" id="762903.Pedsa_1943"/>
<comment type="function">
    <text evidence="5">NDH-1 shuttles electrons from NADH, via FMN and iron-sulfur (Fe-S) centers, to quinones in the respiratory chain. The immediate electron acceptor for the enzyme in this species is believed to be a menaquinone. Couples the redox reaction to proton translocation (for every two electrons transferred, four hydrogen ions are translocated across the cytoplasmic membrane), and thus conserves the redox energy in a proton gradient.</text>
</comment>
<evidence type="ECO:0000313" key="9">
    <source>
        <dbReference type="Proteomes" id="UP000000310"/>
    </source>
</evidence>
<feature type="transmembrane region" description="Helical" evidence="5">
    <location>
        <begin position="20"/>
        <end position="40"/>
    </location>
</feature>
<feature type="transmembrane region" description="Helical" evidence="5">
    <location>
        <begin position="313"/>
        <end position="331"/>
    </location>
</feature>
<evidence type="ECO:0000313" key="8">
    <source>
        <dbReference type="EMBL" id="ADY52496.1"/>
    </source>
</evidence>
<dbReference type="GO" id="GO:0050136">
    <property type="term" value="F:NADH dehydrogenase (quinone) (non-electrogenic) activity"/>
    <property type="evidence" value="ECO:0007669"/>
    <property type="project" value="UniProtKB-UniRule"/>
</dbReference>
<dbReference type="eggNOG" id="COG1007">
    <property type="taxonomic scope" value="Bacteria"/>
</dbReference>
<feature type="transmembrane region" description="Helical" evidence="5">
    <location>
        <begin position="465"/>
        <end position="486"/>
    </location>
</feature>
<dbReference type="Proteomes" id="UP000000310">
    <property type="component" value="Chromosome"/>
</dbReference>
<feature type="transmembrane region" description="Helical" evidence="5">
    <location>
        <begin position="284"/>
        <end position="306"/>
    </location>
</feature>
<dbReference type="GO" id="GO:0042773">
    <property type="term" value="P:ATP synthesis coupled electron transport"/>
    <property type="evidence" value="ECO:0007669"/>
    <property type="project" value="InterPro"/>
</dbReference>
<keyword evidence="5" id="KW-0520">NAD</keyword>
<dbReference type="GO" id="GO:0005886">
    <property type="term" value="C:plasma membrane"/>
    <property type="evidence" value="ECO:0007669"/>
    <property type="project" value="UniProtKB-SubCell"/>
</dbReference>
<feature type="transmembrane region" description="Helical" evidence="5">
    <location>
        <begin position="218"/>
        <end position="243"/>
    </location>
</feature>
<evidence type="ECO:0000256" key="4">
    <source>
        <dbReference type="ARBA" id="ARBA00023136"/>
    </source>
</evidence>
<dbReference type="GO" id="GO:0012505">
    <property type="term" value="C:endomembrane system"/>
    <property type="evidence" value="ECO:0007669"/>
    <property type="project" value="UniProtKB-SubCell"/>
</dbReference>
<evidence type="ECO:0000256" key="3">
    <source>
        <dbReference type="ARBA" id="ARBA00022989"/>
    </source>
</evidence>
<keyword evidence="4 5" id="KW-0472">Membrane</keyword>
<feature type="transmembrane region" description="Helical" evidence="5">
    <location>
        <begin position="379"/>
        <end position="399"/>
    </location>
</feature>
<proteinExistence type="inferred from homology"/>
<dbReference type="Pfam" id="PF00361">
    <property type="entry name" value="Proton_antipo_M"/>
    <property type="match status" value="1"/>
</dbReference>
<comment type="subunit">
    <text evidence="5">NDH-1 is composed of 14 different subunits. Subunits NuoA, H, J, K, L, M, N constitute the membrane sector of the complex.</text>
</comment>
<dbReference type="RefSeq" id="WP_013632983.1">
    <property type="nucleotide sequence ID" value="NC_015177.1"/>
</dbReference>
<reference evidence="9" key="2">
    <citation type="submission" date="2011-02" db="EMBL/GenBank/DDBJ databases">
        <title>The complete genome of Pedobacter saltans DSM 12145.</title>
        <authorList>
            <consortium name="US DOE Joint Genome Institute (JGI-PGF)"/>
            <person name="Lucas S."/>
            <person name="Copeland A."/>
            <person name="Lapidus A."/>
            <person name="Bruce D."/>
            <person name="Goodwin L."/>
            <person name="Pitluck S."/>
            <person name="Kyrpides N."/>
            <person name="Mavromatis K."/>
            <person name="Pagani I."/>
            <person name="Ivanova N."/>
            <person name="Ovchinnikova G."/>
            <person name="Lu M."/>
            <person name="Detter J.C."/>
            <person name="Han C."/>
            <person name="Land M."/>
            <person name="Hauser L."/>
            <person name="Markowitz V."/>
            <person name="Cheng J.-F."/>
            <person name="Hugenholtz P."/>
            <person name="Woyke T."/>
            <person name="Wu D."/>
            <person name="Tindall B."/>
            <person name="Pomrenke H.G."/>
            <person name="Brambilla E."/>
            <person name="Klenk H.-P."/>
            <person name="Eisen J.A."/>
        </authorList>
    </citation>
    <scope>NUCLEOTIDE SEQUENCE [LARGE SCALE GENOMIC DNA]</scope>
    <source>
        <strain evidence="9">ATCC 51119 / DSM 12145 / JCM 21818 / LMG 10337 / NBRC 100064 / NCIMB 13643</strain>
    </source>
</reference>
<keyword evidence="9" id="KW-1185">Reference proteome</keyword>
<evidence type="ECO:0000259" key="7">
    <source>
        <dbReference type="Pfam" id="PF00361"/>
    </source>
</evidence>
<feature type="transmembrane region" description="Helical" evidence="5">
    <location>
        <begin position="337"/>
        <end position="359"/>
    </location>
</feature>
<reference evidence="8 9" key="1">
    <citation type="journal article" date="2011" name="Stand. Genomic Sci.">
        <title>Complete genome sequence of the gliding, heparinolytic Pedobacter saltans type strain (113).</title>
        <authorList>
            <person name="Liolios K."/>
            <person name="Sikorski J."/>
            <person name="Lu M."/>
            <person name="Nolan M."/>
            <person name="Lapidus A."/>
            <person name="Lucas S."/>
            <person name="Hammon N."/>
            <person name="Deshpande S."/>
            <person name="Cheng J.F."/>
            <person name="Tapia R."/>
            <person name="Han C."/>
            <person name="Goodwin L."/>
            <person name="Pitluck S."/>
            <person name="Huntemann M."/>
            <person name="Ivanova N."/>
            <person name="Pagani I."/>
            <person name="Mavromatis K."/>
            <person name="Ovchinikova G."/>
            <person name="Pati A."/>
            <person name="Chen A."/>
            <person name="Palaniappan K."/>
            <person name="Land M."/>
            <person name="Hauser L."/>
            <person name="Brambilla E.M."/>
            <person name="Kotsyurbenko O."/>
            <person name="Rohde M."/>
            <person name="Tindall B.J."/>
            <person name="Abt B."/>
            <person name="Goker M."/>
            <person name="Detter J.C."/>
            <person name="Woyke T."/>
            <person name="Bristow J."/>
            <person name="Eisen J.A."/>
            <person name="Markowitz V."/>
            <person name="Hugenholtz P."/>
            <person name="Klenk H.P."/>
            <person name="Kyrpides N.C."/>
        </authorList>
    </citation>
    <scope>NUCLEOTIDE SEQUENCE [LARGE SCALE GENOMIC DNA]</scope>
    <source>
        <strain evidence="9">ATCC 51119 / DSM 12145 / JCM 21818 / LMG 10337 / NBRC 100064 / NCIMB 13643</strain>
    </source>
</reference>
<dbReference type="EC" id="7.1.1.-" evidence="5"/>
<dbReference type="InterPro" id="IPR001750">
    <property type="entry name" value="ND/Mrp_TM"/>
</dbReference>
<feature type="transmembrane region" description="Helical" evidence="5">
    <location>
        <begin position="143"/>
        <end position="164"/>
    </location>
</feature>
<evidence type="ECO:0000256" key="2">
    <source>
        <dbReference type="ARBA" id="ARBA00022692"/>
    </source>
</evidence>
<gene>
    <name evidence="5" type="primary">nuoN</name>
    <name evidence="8" type="ordered locus">Pedsa_1943</name>
</gene>
<feature type="transmembrane region" description="Helical" evidence="5">
    <location>
        <begin position="47"/>
        <end position="68"/>
    </location>
</feature>
<keyword evidence="5" id="KW-0874">Quinone</keyword>
<dbReference type="OrthoDB" id="9811718at2"/>
<accession>F0S9E6</accession>
<evidence type="ECO:0000256" key="1">
    <source>
        <dbReference type="ARBA" id="ARBA00004127"/>
    </source>
</evidence>
<protein>
    <recommendedName>
        <fullName evidence="5">NADH-quinone oxidoreductase subunit N</fullName>
        <ecNumber evidence="5">7.1.1.-</ecNumber>
    </recommendedName>
    <alternativeName>
        <fullName evidence="5">NADH dehydrogenase I subunit N</fullName>
    </alternativeName>
    <alternativeName>
        <fullName evidence="5">NDH-1 subunit N</fullName>
    </alternativeName>
</protein>
<comment type="catalytic activity">
    <reaction evidence="5">
        <text>a quinone + NADH + 5 H(+)(in) = a quinol + NAD(+) + 4 H(+)(out)</text>
        <dbReference type="Rhea" id="RHEA:57888"/>
        <dbReference type="ChEBI" id="CHEBI:15378"/>
        <dbReference type="ChEBI" id="CHEBI:24646"/>
        <dbReference type="ChEBI" id="CHEBI:57540"/>
        <dbReference type="ChEBI" id="CHEBI:57945"/>
        <dbReference type="ChEBI" id="CHEBI:132124"/>
    </reaction>
</comment>